<accession>A0A7C3ZK87</accession>
<dbReference type="EMBL" id="DSPX01000039">
    <property type="protein sequence ID" value="HGF99800.1"/>
    <property type="molecule type" value="Genomic_DNA"/>
</dbReference>
<feature type="compositionally biased region" description="Basic and acidic residues" evidence="1">
    <location>
        <begin position="15"/>
        <end position="29"/>
    </location>
</feature>
<dbReference type="AlphaFoldDB" id="A0A7C3ZK87"/>
<evidence type="ECO:0000256" key="1">
    <source>
        <dbReference type="SAM" id="MobiDB-lite"/>
    </source>
</evidence>
<gene>
    <name evidence="2" type="ORF">ENR15_03795</name>
</gene>
<evidence type="ECO:0000313" key="2">
    <source>
        <dbReference type="EMBL" id="HGF99800.1"/>
    </source>
</evidence>
<comment type="caution">
    <text evidence="2">The sequence shown here is derived from an EMBL/GenBank/DDBJ whole genome shotgun (WGS) entry which is preliminary data.</text>
</comment>
<protein>
    <submittedName>
        <fullName evidence="2">Uncharacterized protein</fullName>
    </submittedName>
</protein>
<name>A0A7C3ZK87_9CYAN</name>
<proteinExistence type="predicted"/>
<organism evidence="2">
    <name type="scientific">Planktothricoides sp. SpSt-374</name>
    <dbReference type="NCBI Taxonomy" id="2282167"/>
    <lineage>
        <taxon>Bacteria</taxon>
        <taxon>Bacillati</taxon>
        <taxon>Cyanobacteriota</taxon>
        <taxon>Cyanophyceae</taxon>
        <taxon>Oscillatoriophycideae</taxon>
        <taxon>Oscillatoriales</taxon>
        <taxon>Oscillatoriaceae</taxon>
        <taxon>Planktothricoides</taxon>
    </lineage>
</organism>
<reference evidence="2" key="1">
    <citation type="journal article" date="2020" name="mSystems">
        <title>Genome- and Community-Level Interaction Insights into Carbon Utilization and Element Cycling Functions of Hydrothermarchaeota in Hydrothermal Sediment.</title>
        <authorList>
            <person name="Zhou Z."/>
            <person name="Liu Y."/>
            <person name="Xu W."/>
            <person name="Pan J."/>
            <person name="Luo Z.H."/>
            <person name="Li M."/>
        </authorList>
    </citation>
    <scope>NUCLEOTIDE SEQUENCE [LARGE SCALE GENOMIC DNA]</scope>
    <source>
        <strain evidence="2">SpSt-374</strain>
    </source>
</reference>
<feature type="region of interest" description="Disordered" evidence="1">
    <location>
        <begin position="1"/>
        <end position="64"/>
    </location>
</feature>
<sequence length="64" mass="6663">MRSLPVGAAVGDGETGGRGDGETGRRGDGEPSIPQPLSPKQGERGVRWGESSPGASVKQIYRDR</sequence>